<gene>
    <name evidence="2" type="ORF">MINT15_23190</name>
</gene>
<sequence>MVNGASSMNGDAGTVGRPGTGFVARPVEARFTPRRVLHHSAADGSPGPVVRGR</sequence>
<accession>A0A837DCB2</accession>
<dbReference type="AlphaFoldDB" id="A0A837DCB2"/>
<dbReference type="EMBL" id="JRZE01000004">
    <property type="protein sequence ID" value="KHF44014.1"/>
    <property type="molecule type" value="Genomic_DNA"/>
</dbReference>
<feature type="region of interest" description="Disordered" evidence="1">
    <location>
        <begin position="1"/>
        <end position="21"/>
    </location>
</feature>
<evidence type="ECO:0000256" key="1">
    <source>
        <dbReference type="SAM" id="MobiDB-lite"/>
    </source>
</evidence>
<evidence type="ECO:0000313" key="3">
    <source>
        <dbReference type="Proteomes" id="UP000030848"/>
    </source>
</evidence>
<organism evidence="2 3">
    <name type="scientific">Saccharomonospora viridis</name>
    <dbReference type="NCBI Taxonomy" id="1852"/>
    <lineage>
        <taxon>Bacteria</taxon>
        <taxon>Bacillati</taxon>
        <taxon>Actinomycetota</taxon>
        <taxon>Actinomycetes</taxon>
        <taxon>Pseudonocardiales</taxon>
        <taxon>Pseudonocardiaceae</taxon>
        <taxon>Saccharomonospora</taxon>
    </lineage>
</organism>
<comment type="caution">
    <text evidence="2">The sequence shown here is derived from an EMBL/GenBank/DDBJ whole genome shotgun (WGS) entry which is preliminary data.</text>
</comment>
<protein>
    <submittedName>
        <fullName evidence="2">Uncharacterized protein</fullName>
    </submittedName>
</protein>
<name>A0A837DCB2_9PSEU</name>
<feature type="region of interest" description="Disordered" evidence="1">
    <location>
        <begin position="34"/>
        <end position="53"/>
    </location>
</feature>
<evidence type="ECO:0000313" key="2">
    <source>
        <dbReference type="EMBL" id="KHF44014.1"/>
    </source>
</evidence>
<dbReference type="Proteomes" id="UP000030848">
    <property type="component" value="Unassembled WGS sequence"/>
</dbReference>
<reference evidence="2 3" key="1">
    <citation type="submission" date="2014-10" db="EMBL/GenBank/DDBJ databases">
        <title>Genome sequence of Micropolyspora internatus JCM3315.</title>
        <authorList>
            <person name="Shin S.-K."/>
            <person name="Yi H."/>
        </authorList>
    </citation>
    <scope>NUCLEOTIDE SEQUENCE [LARGE SCALE GENOMIC DNA]</scope>
    <source>
        <strain evidence="2 3">JCM 3315</strain>
    </source>
</reference>
<proteinExistence type="predicted"/>